<evidence type="ECO:0000313" key="1">
    <source>
        <dbReference type="EMBL" id="CAI9578115.1"/>
    </source>
</evidence>
<dbReference type="Proteomes" id="UP001162483">
    <property type="component" value="Unassembled WGS sequence"/>
</dbReference>
<protein>
    <submittedName>
        <fullName evidence="1">Uncharacterized protein</fullName>
    </submittedName>
</protein>
<proteinExistence type="predicted"/>
<organism evidence="1 2">
    <name type="scientific">Staurois parvus</name>
    <dbReference type="NCBI Taxonomy" id="386267"/>
    <lineage>
        <taxon>Eukaryota</taxon>
        <taxon>Metazoa</taxon>
        <taxon>Chordata</taxon>
        <taxon>Craniata</taxon>
        <taxon>Vertebrata</taxon>
        <taxon>Euteleostomi</taxon>
        <taxon>Amphibia</taxon>
        <taxon>Batrachia</taxon>
        <taxon>Anura</taxon>
        <taxon>Neobatrachia</taxon>
        <taxon>Ranoidea</taxon>
        <taxon>Ranidae</taxon>
        <taxon>Staurois</taxon>
    </lineage>
</organism>
<reference evidence="1" key="1">
    <citation type="submission" date="2023-05" db="EMBL/GenBank/DDBJ databases">
        <authorList>
            <person name="Stuckert A."/>
        </authorList>
    </citation>
    <scope>NUCLEOTIDE SEQUENCE</scope>
</reference>
<keyword evidence="2" id="KW-1185">Reference proteome</keyword>
<gene>
    <name evidence="1" type="ORF">SPARVUS_LOCUS8872194</name>
</gene>
<accession>A0ABN9E203</accession>
<feature type="non-terminal residue" evidence="1">
    <location>
        <position position="1"/>
    </location>
</feature>
<evidence type="ECO:0000313" key="2">
    <source>
        <dbReference type="Proteomes" id="UP001162483"/>
    </source>
</evidence>
<comment type="caution">
    <text evidence="1">The sequence shown here is derived from an EMBL/GenBank/DDBJ whole genome shotgun (WGS) entry which is preliminary data.</text>
</comment>
<name>A0ABN9E203_9NEOB</name>
<sequence length="52" mass="5747">QGRTDHLETRALPKGLGSVGGPMRCPWYLFHRLFLVWARTQGPHGPLLPGAP</sequence>
<dbReference type="EMBL" id="CATNWA010014977">
    <property type="protein sequence ID" value="CAI9578115.1"/>
    <property type="molecule type" value="Genomic_DNA"/>
</dbReference>